<keyword evidence="3" id="KW-0808">Transferase</keyword>
<evidence type="ECO:0000256" key="1">
    <source>
        <dbReference type="SAM" id="MobiDB-lite"/>
    </source>
</evidence>
<feature type="compositionally biased region" description="Low complexity" evidence="1">
    <location>
        <begin position="20"/>
        <end position="29"/>
    </location>
</feature>
<keyword evidence="2" id="KW-0472">Membrane</keyword>
<accession>A0A7J8FMP9</accession>
<dbReference type="Proteomes" id="UP000593571">
    <property type="component" value="Unassembled WGS sequence"/>
</dbReference>
<protein>
    <submittedName>
        <fullName evidence="3">ST3 beta-galactoside alpha-2,3-sialyltransferase 5</fullName>
    </submittedName>
</protein>
<proteinExistence type="predicted"/>
<feature type="region of interest" description="Disordered" evidence="1">
    <location>
        <begin position="1"/>
        <end position="29"/>
    </location>
</feature>
<dbReference type="AlphaFoldDB" id="A0A7J8FMP9"/>
<name>A0A7J8FMP9_ROUAE</name>
<keyword evidence="2" id="KW-0812">Transmembrane</keyword>
<dbReference type="EMBL" id="JACASE010000007">
    <property type="protein sequence ID" value="KAF6449014.1"/>
    <property type="molecule type" value="Genomic_DNA"/>
</dbReference>
<evidence type="ECO:0000313" key="4">
    <source>
        <dbReference type="Proteomes" id="UP000593571"/>
    </source>
</evidence>
<comment type="caution">
    <text evidence="3">The sequence shown here is derived from an EMBL/GenBank/DDBJ whole genome shotgun (WGS) entry which is preliminary data.</text>
</comment>
<keyword evidence="2" id="KW-1133">Transmembrane helix</keyword>
<sequence length="113" mass="12834">MQTKAAGGAERRPLQPRTEAAAAAAPAGRAMPSDYHYVKLKSDCSRSSLQWYTQAQNKMRRPSLLLKVIFKYMLPVFGVCIILYIIKLNYTTEECDMKKVPYVDPDRIKVSSF</sequence>
<keyword evidence="3" id="KW-0328">Glycosyltransferase</keyword>
<reference evidence="3 4" key="1">
    <citation type="journal article" date="2020" name="Nature">
        <title>Six reference-quality genomes reveal evolution of bat adaptations.</title>
        <authorList>
            <person name="Jebb D."/>
            <person name="Huang Z."/>
            <person name="Pippel M."/>
            <person name="Hughes G.M."/>
            <person name="Lavrichenko K."/>
            <person name="Devanna P."/>
            <person name="Winkler S."/>
            <person name="Jermiin L.S."/>
            <person name="Skirmuntt E.C."/>
            <person name="Katzourakis A."/>
            <person name="Burkitt-Gray L."/>
            <person name="Ray D.A."/>
            <person name="Sullivan K.A.M."/>
            <person name="Roscito J.G."/>
            <person name="Kirilenko B.M."/>
            <person name="Davalos L.M."/>
            <person name="Corthals A.P."/>
            <person name="Power M.L."/>
            <person name="Jones G."/>
            <person name="Ransome R.D."/>
            <person name="Dechmann D.K.N."/>
            <person name="Locatelli A.G."/>
            <person name="Puechmaille S.J."/>
            <person name="Fedrigo O."/>
            <person name="Jarvis E.D."/>
            <person name="Hiller M."/>
            <person name="Vernes S.C."/>
            <person name="Myers E.W."/>
            <person name="Teeling E.C."/>
        </authorList>
    </citation>
    <scope>NUCLEOTIDE SEQUENCE [LARGE SCALE GENOMIC DNA]</scope>
    <source>
        <strain evidence="3">MRouAeg1</strain>
        <tissue evidence="3">Muscle</tissue>
    </source>
</reference>
<feature type="transmembrane region" description="Helical" evidence="2">
    <location>
        <begin position="64"/>
        <end position="86"/>
    </location>
</feature>
<dbReference type="GO" id="GO:0016757">
    <property type="term" value="F:glycosyltransferase activity"/>
    <property type="evidence" value="ECO:0007669"/>
    <property type="project" value="UniProtKB-KW"/>
</dbReference>
<evidence type="ECO:0000256" key="2">
    <source>
        <dbReference type="SAM" id="Phobius"/>
    </source>
</evidence>
<gene>
    <name evidence="3" type="ORF">HJG63_018538</name>
</gene>
<keyword evidence="4" id="KW-1185">Reference proteome</keyword>
<organism evidence="3 4">
    <name type="scientific">Rousettus aegyptiacus</name>
    <name type="common">Egyptian fruit bat</name>
    <name type="synonym">Pteropus aegyptiacus</name>
    <dbReference type="NCBI Taxonomy" id="9407"/>
    <lineage>
        <taxon>Eukaryota</taxon>
        <taxon>Metazoa</taxon>
        <taxon>Chordata</taxon>
        <taxon>Craniata</taxon>
        <taxon>Vertebrata</taxon>
        <taxon>Euteleostomi</taxon>
        <taxon>Mammalia</taxon>
        <taxon>Eutheria</taxon>
        <taxon>Laurasiatheria</taxon>
        <taxon>Chiroptera</taxon>
        <taxon>Yinpterochiroptera</taxon>
        <taxon>Pteropodoidea</taxon>
        <taxon>Pteropodidae</taxon>
        <taxon>Rousettinae</taxon>
        <taxon>Rousettus</taxon>
    </lineage>
</organism>
<evidence type="ECO:0000313" key="3">
    <source>
        <dbReference type="EMBL" id="KAF6449014.1"/>
    </source>
</evidence>